<protein>
    <submittedName>
        <fullName evidence="2">Alpha/beta hydrolase</fullName>
    </submittedName>
</protein>
<evidence type="ECO:0000259" key="1">
    <source>
        <dbReference type="Pfam" id="PF12146"/>
    </source>
</evidence>
<dbReference type="PANTHER" id="PTHR12277">
    <property type="entry name" value="ALPHA/BETA HYDROLASE DOMAIN-CONTAINING PROTEIN"/>
    <property type="match status" value="1"/>
</dbReference>
<keyword evidence="2" id="KW-0378">Hydrolase</keyword>
<proteinExistence type="predicted"/>
<dbReference type="PANTHER" id="PTHR12277:SF81">
    <property type="entry name" value="PROTEIN ABHD13"/>
    <property type="match status" value="1"/>
</dbReference>
<dbReference type="Pfam" id="PF12146">
    <property type="entry name" value="Hydrolase_4"/>
    <property type="match status" value="1"/>
</dbReference>
<evidence type="ECO:0000313" key="2">
    <source>
        <dbReference type="EMBL" id="MFD2601084.1"/>
    </source>
</evidence>
<accession>A0ABW5NQG6</accession>
<reference evidence="3" key="1">
    <citation type="journal article" date="2019" name="Int. J. Syst. Evol. Microbiol.">
        <title>The Global Catalogue of Microorganisms (GCM) 10K type strain sequencing project: providing services to taxonomists for standard genome sequencing and annotation.</title>
        <authorList>
            <consortium name="The Broad Institute Genomics Platform"/>
            <consortium name="The Broad Institute Genome Sequencing Center for Infectious Disease"/>
            <person name="Wu L."/>
            <person name="Ma J."/>
        </authorList>
    </citation>
    <scope>NUCLEOTIDE SEQUENCE [LARGE SCALE GENOMIC DNA]</scope>
    <source>
        <strain evidence="3">KCTC 42107</strain>
    </source>
</reference>
<dbReference type="InterPro" id="IPR022742">
    <property type="entry name" value="Hydrolase_4"/>
</dbReference>
<dbReference type="Proteomes" id="UP001597480">
    <property type="component" value="Unassembled WGS sequence"/>
</dbReference>
<dbReference type="RefSeq" id="WP_379819717.1">
    <property type="nucleotide sequence ID" value="NZ_JBHUMD010000005.1"/>
</dbReference>
<name>A0ABW5NQG6_9FLAO</name>
<dbReference type="SUPFAM" id="SSF53474">
    <property type="entry name" value="alpha/beta-Hydrolases"/>
    <property type="match status" value="1"/>
</dbReference>
<dbReference type="Gene3D" id="3.40.50.1820">
    <property type="entry name" value="alpha/beta hydrolase"/>
    <property type="match status" value="1"/>
</dbReference>
<organism evidence="2 3">
    <name type="scientific">Flavobacterium suzhouense</name>
    <dbReference type="NCBI Taxonomy" id="1529638"/>
    <lineage>
        <taxon>Bacteria</taxon>
        <taxon>Pseudomonadati</taxon>
        <taxon>Bacteroidota</taxon>
        <taxon>Flavobacteriia</taxon>
        <taxon>Flavobacteriales</taxon>
        <taxon>Flavobacteriaceae</taxon>
        <taxon>Flavobacterium</taxon>
    </lineage>
</organism>
<gene>
    <name evidence="2" type="ORF">ACFSR3_03370</name>
</gene>
<feature type="domain" description="Serine aminopeptidase S33" evidence="1">
    <location>
        <begin position="42"/>
        <end position="159"/>
    </location>
</feature>
<dbReference type="EMBL" id="JBHUMD010000005">
    <property type="protein sequence ID" value="MFD2601084.1"/>
    <property type="molecule type" value="Genomic_DNA"/>
</dbReference>
<keyword evidence="3" id="KW-1185">Reference proteome</keyword>
<evidence type="ECO:0000313" key="3">
    <source>
        <dbReference type="Proteomes" id="UP001597480"/>
    </source>
</evidence>
<dbReference type="GO" id="GO:0016787">
    <property type="term" value="F:hydrolase activity"/>
    <property type="evidence" value="ECO:0007669"/>
    <property type="project" value="UniProtKB-KW"/>
</dbReference>
<dbReference type="InterPro" id="IPR029058">
    <property type="entry name" value="AB_hydrolase_fold"/>
</dbReference>
<comment type="caution">
    <text evidence="2">The sequence shown here is derived from an EMBL/GenBank/DDBJ whole genome shotgun (WGS) entry which is preliminary data.</text>
</comment>
<sequence>MIFQPEVLTKNYKFSFDSKFEELSIPVEKDVNLNGLLFKSAETKGLVFYLHGNGGSVKGWGEIATTYNDMGYDIFILDYRGYGKSEGKISGEQQFLNDVQKAYDYVKAGYPENKIIIVGYSIGTGPAAKLASDNKPAGLVLQAPYYSLRETISSMVPFMPGFLKKYNFETHEFLQKVKAPVCIFHGSDDKLLPYSNSEKLKAEFKERETLITLPGQGHNGINDNKHFKSEFKKFADDVLKN</sequence>